<dbReference type="Pfam" id="PF19527">
    <property type="entry name" value="DUF6055"/>
    <property type="match status" value="1"/>
</dbReference>
<evidence type="ECO:0000313" key="2">
    <source>
        <dbReference type="EMBL" id="KAF2665300.1"/>
    </source>
</evidence>
<dbReference type="OrthoDB" id="5319191at2759"/>
<sequence length="404" mass="43932">MVFAAEPEVFQPNPNSSAASMGGGGADFKDSPHFRVYGAGTSADTSLKWLEGAYQCFVKELGWRTSGLSRYAKDDKGPYYKENIYARAQLTGASGVMNTDERSGYSWVQAVRGSVAQPQVVVHEYGHALTYHENNWVDQGNTGAYWEPLANWFADTYLTSPLCAAARANYSQAEGRSIIDLRKVIGQSYRVLVDGTPNNGNYYEAWPFMTYLTNNPDNYAGLGKDTMRDWIRKYKVRSNETPLHALQTVAGATKVSKIMGRYWARMAYVDIGHKSANAMFTQQRKTLQYGNVDAAGDGSYKVKAARAPRYYGASIIPLKGTGQITVAVKAPSEFVATLAIKSGSSVKYVDLEAGSGSATVGAGEEATLVVANTPEKLIKFDPFKIPAEVAKGLDFTVKITGATA</sequence>
<proteinExistence type="predicted"/>
<evidence type="ECO:0000256" key="1">
    <source>
        <dbReference type="SAM" id="MobiDB-lite"/>
    </source>
</evidence>
<evidence type="ECO:0008006" key="4">
    <source>
        <dbReference type="Google" id="ProtNLM"/>
    </source>
</evidence>
<organism evidence="2 3">
    <name type="scientific">Microthyrium microscopicum</name>
    <dbReference type="NCBI Taxonomy" id="703497"/>
    <lineage>
        <taxon>Eukaryota</taxon>
        <taxon>Fungi</taxon>
        <taxon>Dikarya</taxon>
        <taxon>Ascomycota</taxon>
        <taxon>Pezizomycotina</taxon>
        <taxon>Dothideomycetes</taxon>
        <taxon>Dothideomycetes incertae sedis</taxon>
        <taxon>Microthyriales</taxon>
        <taxon>Microthyriaceae</taxon>
        <taxon>Microthyrium</taxon>
    </lineage>
</organism>
<dbReference type="SUPFAM" id="SSF55486">
    <property type="entry name" value="Metalloproteases ('zincins'), catalytic domain"/>
    <property type="match status" value="1"/>
</dbReference>
<dbReference type="InterPro" id="IPR045690">
    <property type="entry name" value="DUF6055"/>
</dbReference>
<accession>A0A6A6U019</accession>
<feature type="region of interest" description="Disordered" evidence="1">
    <location>
        <begin position="1"/>
        <end position="24"/>
    </location>
</feature>
<dbReference type="EMBL" id="MU004240">
    <property type="protein sequence ID" value="KAF2665300.1"/>
    <property type="molecule type" value="Genomic_DNA"/>
</dbReference>
<protein>
    <recommendedName>
        <fullName evidence="4">Dockerin type 1</fullName>
    </recommendedName>
</protein>
<keyword evidence="3" id="KW-1185">Reference proteome</keyword>
<dbReference type="AlphaFoldDB" id="A0A6A6U019"/>
<dbReference type="Proteomes" id="UP000799302">
    <property type="component" value="Unassembled WGS sequence"/>
</dbReference>
<evidence type="ECO:0000313" key="3">
    <source>
        <dbReference type="Proteomes" id="UP000799302"/>
    </source>
</evidence>
<name>A0A6A6U019_9PEZI</name>
<gene>
    <name evidence="2" type="ORF">BT63DRAFT_458867</name>
</gene>
<reference evidence="2" key="1">
    <citation type="journal article" date="2020" name="Stud. Mycol.">
        <title>101 Dothideomycetes genomes: a test case for predicting lifestyles and emergence of pathogens.</title>
        <authorList>
            <person name="Haridas S."/>
            <person name="Albert R."/>
            <person name="Binder M."/>
            <person name="Bloem J."/>
            <person name="Labutti K."/>
            <person name="Salamov A."/>
            <person name="Andreopoulos B."/>
            <person name="Baker S."/>
            <person name="Barry K."/>
            <person name="Bills G."/>
            <person name="Bluhm B."/>
            <person name="Cannon C."/>
            <person name="Castanera R."/>
            <person name="Culley D."/>
            <person name="Daum C."/>
            <person name="Ezra D."/>
            <person name="Gonzalez J."/>
            <person name="Henrissat B."/>
            <person name="Kuo A."/>
            <person name="Liang C."/>
            <person name="Lipzen A."/>
            <person name="Lutzoni F."/>
            <person name="Magnuson J."/>
            <person name="Mondo S."/>
            <person name="Nolan M."/>
            <person name="Ohm R."/>
            <person name="Pangilinan J."/>
            <person name="Park H.-J."/>
            <person name="Ramirez L."/>
            <person name="Alfaro M."/>
            <person name="Sun H."/>
            <person name="Tritt A."/>
            <person name="Yoshinaga Y."/>
            <person name="Zwiers L.-H."/>
            <person name="Turgeon B."/>
            <person name="Goodwin S."/>
            <person name="Spatafora J."/>
            <person name="Crous P."/>
            <person name="Grigoriev I."/>
        </authorList>
    </citation>
    <scope>NUCLEOTIDE SEQUENCE</scope>
    <source>
        <strain evidence="2">CBS 115976</strain>
    </source>
</reference>